<dbReference type="SUPFAM" id="SSF53850">
    <property type="entry name" value="Periplasmic binding protein-like II"/>
    <property type="match status" value="1"/>
</dbReference>
<sequence length="336" mass="35377">MFRKLLIATLLSAAATAPALSAPPVLEIGYLPILPDAQLFVGLEEGTLQAKGAPAPKLVQFQSGPALTQALIAGQLDAAYVGIGPALVARAKGAPIKVVASNIVEQVNVVALGPLAPYFASGDPATAFARFAKDHGRKPVIASYPKGAVPEAALQYWLRNQIKADPASVELIYQGEAQIQQSLLTGAIDGAAILEPTVTTVLTRAPESRVVARGSELFPKQPGAVLLVREKLIADHPDTVQQLVNAHLAATALLKNDPAKAAGYVQKYVGGGRLDRALVEKAIRSSHDQFEANPHAIVNATAELQTFQATLGTVEAPPVDVKQLFDTRYYDKAAKP</sequence>
<dbReference type="RefSeq" id="WP_054422242.1">
    <property type="nucleotide sequence ID" value="NZ_CADIJQ010000003.1"/>
</dbReference>
<keyword evidence="3" id="KW-1185">Reference proteome</keyword>
<keyword evidence="1" id="KW-0732">Signal</keyword>
<gene>
    <name evidence="2" type="primary">ssuA_1</name>
    <name evidence="2" type="ORF">LMG3441_02557</name>
</gene>
<protein>
    <submittedName>
        <fullName evidence="2">Aliphatic sulfonates-binding protein</fullName>
    </submittedName>
</protein>
<dbReference type="EMBL" id="CADIJQ010000003">
    <property type="protein sequence ID" value="CAB3700968.1"/>
    <property type="molecule type" value="Genomic_DNA"/>
</dbReference>
<organism evidence="2 3">
    <name type="scientific">Achromobacter kerstersii</name>
    <dbReference type="NCBI Taxonomy" id="1353890"/>
    <lineage>
        <taxon>Bacteria</taxon>
        <taxon>Pseudomonadati</taxon>
        <taxon>Pseudomonadota</taxon>
        <taxon>Betaproteobacteria</taxon>
        <taxon>Burkholderiales</taxon>
        <taxon>Alcaligenaceae</taxon>
        <taxon>Achromobacter</taxon>
    </lineage>
</organism>
<name>A0A6S6ZWM3_9BURK</name>
<dbReference type="Gene3D" id="3.40.190.10">
    <property type="entry name" value="Periplasmic binding protein-like II"/>
    <property type="match status" value="2"/>
</dbReference>
<dbReference type="Pfam" id="PF13379">
    <property type="entry name" value="NMT1_2"/>
    <property type="match status" value="1"/>
</dbReference>
<proteinExistence type="predicted"/>
<dbReference type="PANTHER" id="PTHR30024:SF42">
    <property type="entry name" value="ALIPHATIC SULFONATES-BINDING PROTEIN-RELATED"/>
    <property type="match status" value="1"/>
</dbReference>
<feature type="chain" id="PRO_5028829938" evidence="1">
    <location>
        <begin position="22"/>
        <end position="336"/>
    </location>
</feature>
<feature type="signal peptide" evidence="1">
    <location>
        <begin position="1"/>
        <end position="21"/>
    </location>
</feature>
<dbReference type="AlphaFoldDB" id="A0A6S6ZWM3"/>
<evidence type="ECO:0000256" key="1">
    <source>
        <dbReference type="SAM" id="SignalP"/>
    </source>
</evidence>
<dbReference type="Proteomes" id="UP000494269">
    <property type="component" value="Unassembled WGS sequence"/>
</dbReference>
<accession>A0A6S6ZWM3</accession>
<reference evidence="2 3" key="1">
    <citation type="submission" date="2020-04" db="EMBL/GenBank/DDBJ databases">
        <authorList>
            <person name="De Canck E."/>
        </authorList>
    </citation>
    <scope>NUCLEOTIDE SEQUENCE [LARGE SCALE GENOMIC DNA]</scope>
    <source>
        <strain evidence="2 3">LMG 3441</strain>
    </source>
</reference>
<dbReference type="PANTHER" id="PTHR30024">
    <property type="entry name" value="ALIPHATIC SULFONATES-BINDING PROTEIN-RELATED"/>
    <property type="match status" value="1"/>
</dbReference>
<evidence type="ECO:0000313" key="3">
    <source>
        <dbReference type="Proteomes" id="UP000494269"/>
    </source>
</evidence>
<evidence type="ECO:0000313" key="2">
    <source>
        <dbReference type="EMBL" id="CAB3700968.1"/>
    </source>
</evidence>